<feature type="repeat" description="WD" evidence="2">
    <location>
        <begin position="373"/>
        <end position="403"/>
    </location>
</feature>
<dbReference type="Gene3D" id="2.130.10.10">
    <property type="entry name" value="YVTN repeat-like/Quinoprotein amine dehydrogenase"/>
    <property type="match status" value="3"/>
</dbReference>
<proteinExistence type="inferred from homology"/>
<dbReference type="CDD" id="cd00200">
    <property type="entry name" value="WD40"/>
    <property type="match status" value="1"/>
</dbReference>
<dbReference type="GO" id="GO:0043495">
    <property type="term" value="F:protein-membrane adaptor activity"/>
    <property type="evidence" value="ECO:0007669"/>
    <property type="project" value="TreeGrafter"/>
</dbReference>
<evidence type="ECO:0000256" key="1">
    <source>
        <dbReference type="ARBA" id="ARBA00005331"/>
    </source>
</evidence>
<sequence length="553" mass="62138">MSTFSPAGASTNSNIPAGNWQGDLLVKLLVRDRREKAFTDFVESYNSLVQKLGKFADRNAELEQSEKSATEKHSNLSREVEILREQGSPLNQKKTAELEQQIQALKDERTELYKTQGKNAQRLLDLNDSLRVHEETEKRNHEEVQRLTELNQALTAKVDLQVQVLREKDITIQLLQDELATLQLEIGKIDERMRDLERENGQLLQRWLRKMNEEAEKMNEANQFYESALEVHAKALEFQSGVVIVDKEFTPMNNVPKSITFPEAGTGTIRWYKYLNSIYLVILSMIFTCTPHDGEIHSIVSSYDGTMFATGSADKTIKIFDSTTGQVKQTLSGSIQSVMHVSFNNTNEMVAGASNDNAARLWHLKTGRIRLTLTGHVGKVYSARFNGDSTKVITGSHDRTVKVTTLVSGHLDNNLRFWDVRSGKDIKELTGIHLGQITSVSVSPDGSKVLTNSRDNTLKIVDLKTYEVEQTLHADGYKTGANWARSCFSPDGRYVAAGSLDGTIFYWNTQKSKLEKTTKEHIAPICGVSWSPQGGQLFSADKDRTVCMWAGLR</sequence>
<dbReference type="InterPro" id="IPR036322">
    <property type="entry name" value="WD40_repeat_dom_sf"/>
</dbReference>
<feature type="coiled-coil region" evidence="3">
    <location>
        <begin position="59"/>
        <end position="228"/>
    </location>
</feature>
<dbReference type="CDD" id="cd22887">
    <property type="entry name" value="Atg16_CCD"/>
    <property type="match status" value="1"/>
</dbReference>
<feature type="repeat" description="WD" evidence="2">
    <location>
        <begin position="289"/>
        <end position="330"/>
    </location>
</feature>
<evidence type="ECO:0000256" key="2">
    <source>
        <dbReference type="PROSITE-ProRule" id="PRU00221"/>
    </source>
</evidence>
<keyword evidence="3" id="KW-0175">Coiled coil</keyword>
<name>A0A9W4SM38_9GLOM</name>
<dbReference type="AlphaFoldDB" id="A0A9W4SM38"/>
<dbReference type="InterPro" id="IPR045160">
    <property type="entry name" value="ATG16"/>
</dbReference>
<dbReference type="PANTHER" id="PTHR19878">
    <property type="entry name" value="AUTOPHAGY PROTEIN 16-LIKE"/>
    <property type="match status" value="1"/>
</dbReference>
<feature type="repeat" description="WD" evidence="2">
    <location>
        <begin position="430"/>
        <end position="471"/>
    </location>
</feature>
<accession>A0A9W4SM38</accession>
<dbReference type="EMBL" id="CAMKVN010001212">
    <property type="protein sequence ID" value="CAI2174448.1"/>
    <property type="molecule type" value="Genomic_DNA"/>
</dbReference>
<dbReference type="GO" id="GO:0034274">
    <property type="term" value="C:Atg12-Atg5-Atg16 complex"/>
    <property type="evidence" value="ECO:0007669"/>
    <property type="project" value="TreeGrafter"/>
</dbReference>
<feature type="repeat" description="WD" evidence="2">
    <location>
        <begin position="406"/>
        <end position="428"/>
    </location>
</feature>
<dbReference type="GO" id="GO:0034045">
    <property type="term" value="C:phagophore assembly site membrane"/>
    <property type="evidence" value="ECO:0007669"/>
    <property type="project" value="TreeGrafter"/>
</dbReference>
<dbReference type="SUPFAM" id="SSF50978">
    <property type="entry name" value="WD40 repeat-like"/>
    <property type="match status" value="1"/>
</dbReference>
<dbReference type="InterPro" id="IPR013923">
    <property type="entry name" value="Autophagy-rel_prot_16_dom"/>
</dbReference>
<dbReference type="InterPro" id="IPR015943">
    <property type="entry name" value="WD40/YVTN_repeat-like_dom_sf"/>
</dbReference>
<dbReference type="PANTHER" id="PTHR19878:SF8">
    <property type="entry name" value="AUTOPHAGY-RELATED 16, ISOFORM F"/>
    <property type="match status" value="1"/>
</dbReference>
<dbReference type="OrthoDB" id="538223at2759"/>
<reference evidence="5" key="1">
    <citation type="submission" date="2022-08" db="EMBL/GenBank/DDBJ databases">
        <authorList>
            <person name="Kallberg Y."/>
            <person name="Tangrot J."/>
            <person name="Rosling A."/>
        </authorList>
    </citation>
    <scope>NUCLEOTIDE SEQUENCE</scope>
    <source>
        <strain evidence="5">Wild A</strain>
    </source>
</reference>
<evidence type="ECO:0000313" key="6">
    <source>
        <dbReference type="Proteomes" id="UP001153678"/>
    </source>
</evidence>
<dbReference type="Gene3D" id="1.20.5.170">
    <property type="match status" value="1"/>
</dbReference>
<evidence type="ECO:0000259" key="4">
    <source>
        <dbReference type="Pfam" id="PF08614"/>
    </source>
</evidence>
<feature type="repeat" description="WD" evidence="2">
    <location>
        <begin position="331"/>
        <end position="372"/>
    </location>
</feature>
<feature type="domain" description="Autophagy-related protein 16" evidence="4">
    <location>
        <begin position="24"/>
        <end position="219"/>
    </location>
</feature>
<dbReference type="SUPFAM" id="SSF161270">
    <property type="entry name" value="PspA lactotransferrin-binding region"/>
    <property type="match status" value="1"/>
</dbReference>
<dbReference type="InterPro" id="IPR001680">
    <property type="entry name" value="WD40_rpt"/>
</dbReference>
<evidence type="ECO:0000313" key="5">
    <source>
        <dbReference type="EMBL" id="CAI2174448.1"/>
    </source>
</evidence>
<dbReference type="PROSITE" id="PS50294">
    <property type="entry name" value="WD_REPEATS_REGION"/>
    <property type="match status" value="2"/>
</dbReference>
<keyword evidence="6" id="KW-1185">Reference proteome</keyword>
<protein>
    <submittedName>
        <fullName evidence="5">15151_t:CDS:1</fullName>
    </submittedName>
</protein>
<dbReference type="SMART" id="SM00320">
    <property type="entry name" value="WD40"/>
    <property type="match status" value="6"/>
</dbReference>
<gene>
    <name evidence="5" type="ORF">FWILDA_LOCUS6599</name>
</gene>
<comment type="caution">
    <text evidence="5">The sequence shown here is derived from an EMBL/GenBank/DDBJ whole genome shotgun (WGS) entry which is preliminary data.</text>
</comment>
<comment type="similarity">
    <text evidence="1">Belongs to the ATG16 family.</text>
</comment>
<dbReference type="GO" id="GO:0000045">
    <property type="term" value="P:autophagosome assembly"/>
    <property type="evidence" value="ECO:0007669"/>
    <property type="project" value="InterPro"/>
</dbReference>
<dbReference type="Pfam" id="PF00400">
    <property type="entry name" value="WD40"/>
    <property type="match status" value="6"/>
</dbReference>
<dbReference type="Proteomes" id="UP001153678">
    <property type="component" value="Unassembled WGS sequence"/>
</dbReference>
<organism evidence="5 6">
    <name type="scientific">Funneliformis geosporum</name>
    <dbReference type="NCBI Taxonomy" id="1117311"/>
    <lineage>
        <taxon>Eukaryota</taxon>
        <taxon>Fungi</taxon>
        <taxon>Fungi incertae sedis</taxon>
        <taxon>Mucoromycota</taxon>
        <taxon>Glomeromycotina</taxon>
        <taxon>Glomeromycetes</taxon>
        <taxon>Glomerales</taxon>
        <taxon>Glomeraceae</taxon>
        <taxon>Funneliformis</taxon>
    </lineage>
</organism>
<feature type="repeat" description="WD" evidence="2">
    <location>
        <begin position="488"/>
        <end position="517"/>
    </location>
</feature>
<dbReference type="PROSITE" id="PS50082">
    <property type="entry name" value="WD_REPEATS_2"/>
    <property type="match status" value="7"/>
</dbReference>
<feature type="repeat" description="WD" evidence="2">
    <location>
        <begin position="518"/>
        <end position="549"/>
    </location>
</feature>
<evidence type="ECO:0000256" key="3">
    <source>
        <dbReference type="SAM" id="Coils"/>
    </source>
</evidence>
<dbReference type="Pfam" id="PF08614">
    <property type="entry name" value="ATG16"/>
    <property type="match status" value="1"/>
</dbReference>
<keyword evidence="2" id="KW-0853">WD repeat</keyword>
<dbReference type="GO" id="GO:0000421">
    <property type="term" value="C:autophagosome membrane"/>
    <property type="evidence" value="ECO:0007669"/>
    <property type="project" value="TreeGrafter"/>
</dbReference>